<sequence length="726" mass="84501">MNTTKSLRELFEDNEVGKLVLPNFQRGYEWKESDQQLLLSTVLVKLPIGGLLVLEGRKGDFATRQLCYEDEEFDQDENCLYLLDGQQRSSTLRAVLSDLYGTIDQWETNYDQLYKKLRYRWFLNVTKIEDEDVFGYENLAFHKLDNLEPGQVIDNIEYKKIIKSNTNEWHHPSYRVKKDGALLEGNVLKNEIAKHAANEGVIPLYELYEYSGHTNTVLELTLSKIARERVDELKALVSGGEKSLTELLGTKLPEVYAYEHKEEYSEDEERDLNDAWSSLASDWKKDILQYLEGVIDQELHVIQLPASEISRATSIYENINKGGKGLDTYDLIVAKAAAGHRTERTLTQRITSILNDEIQIPDSLVDQLRGSVQRQWASTQIGVMDDKKIINPIREQYLNLLSIFSHTEYGNFDDFKIDLIKKEKHLKLNSEQINQNTELTTQSLVRALAFLQFRCGKISINDLNYKLMILPIAYILSDDEKWNSRASLAKIEYWYWSSLFGGSYREKQNQICIEDIRKLYEWINGGQNPFEYRGSKVLKSEGYSDRTVLMLMSEEREGVPLAIKNGVLEYVLSTQPKDFNISKEVRLNPWDISRSKEVEVSDDEVRLLRVHDHHIYPLGADYSIERTAKELREDKQHILNSPLNRTYISDYANGLIRDKNPSSYFEYLSDLTSWGHLIGLSWDRNEGEEKAEFHKRLLNDRYERLLESITLRLDRLKDVRDLQHTR</sequence>
<gene>
    <name evidence="2" type="ORF">ACFQ2J_18075</name>
</gene>
<dbReference type="RefSeq" id="WP_386063944.1">
    <property type="nucleotide sequence ID" value="NZ_JBHTKL010000006.1"/>
</dbReference>
<evidence type="ECO:0000313" key="3">
    <source>
        <dbReference type="Proteomes" id="UP001596990"/>
    </source>
</evidence>
<organism evidence="2 3">
    <name type="scientific">Thalassobacillus hwangdonensis</name>
    <dbReference type="NCBI Taxonomy" id="546108"/>
    <lineage>
        <taxon>Bacteria</taxon>
        <taxon>Bacillati</taxon>
        <taxon>Bacillota</taxon>
        <taxon>Bacilli</taxon>
        <taxon>Bacillales</taxon>
        <taxon>Bacillaceae</taxon>
        <taxon>Thalassobacillus</taxon>
    </lineage>
</organism>
<evidence type="ECO:0000313" key="2">
    <source>
        <dbReference type="EMBL" id="MFD1021103.1"/>
    </source>
</evidence>
<evidence type="ECO:0000259" key="1">
    <source>
        <dbReference type="Pfam" id="PF03235"/>
    </source>
</evidence>
<accession>A0ABW3L7R5</accession>
<dbReference type="PANTHER" id="PTHR37292:SF2">
    <property type="entry name" value="DUF262 DOMAIN-CONTAINING PROTEIN"/>
    <property type="match status" value="1"/>
</dbReference>
<reference evidence="3" key="1">
    <citation type="journal article" date="2019" name="Int. J. Syst. Evol. Microbiol.">
        <title>The Global Catalogue of Microorganisms (GCM) 10K type strain sequencing project: providing services to taxonomists for standard genome sequencing and annotation.</title>
        <authorList>
            <consortium name="The Broad Institute Genomics Platform"/>
            <consortium name="The Broad Institute Genome Sequencing Center for Infectious Disease"/>
            <person name="Wu L."/>
            <person name="Ma J."/>
        </authorList>
    </citation>
    <scope>NUCLEOTIDE SEQUENCE [LARGE SCALE GENOMIC DNA]</scope>
    <source>
        <strain evidence="3">CCUG 56607</strain>
    </source>
</reference>
<dbReference type="EMBL" id="JBHTKL010000006">
    <property type="protein sequence ID" value="MFD1021103.1"/>
    <property type="molecule type" value="Genomic_DNA"/>
</dbReference>
<dbReference type="Pfam" id="PF03235">
    <property type="entry name" value="GmrSD_N"/>
    <property type="match status" value="1"/>
</dbReference>
<comment type="caution">
    <text evidence="2">The sequence shown here is derived from an EMBL/GenBank/DDBJ whole genome shotgun (WGS) entry which is preliminary data.</text>
</comment>
<feature type="domain" description="GmrSD restriction endonucleases N-terminal" evidence="1">
    <location>
        <begin position="7"/>
        <end position="335"/>
    </location>
</feature>
<dbReference type="PANTHER" id="PTHR37292">
    <property type="entry name" value="VNG6097C"/>
    <property type="match status" value="1"/>
</dbReference>
<protein>
    <submittedName>
        <fullName evidence="2">DUF262 domain-containing protein</fullName>
    </submittedName>
</protein>
<name>A0ABW3L7R5_9BACI</name>
<proteinExistence type="predicted"/>
<dbReference type="InterPro" id="IPR004919">
    <property type="entry name" value="GmrSD_N"/>
</dbReference>
<dbReference type="Proteomes" id="UP001596990">
    <property type="component" value="Unassembled WGS sequence"/>
</dbReference>
<keyword evidence="3" id="KW-1185">Reference proteome</keyword>